<feature type="transmembrane region" description="Helical" evidence="8">
    <location>
        <begin position="86"/>
        <end position="106"/>
    </location>
</feature>
<evidence type="ECO:0000256" key="7">
    <source>
        <dbReference type="ARBA" id="ARBA00023136"/>
    </source>
</evidence>
<dbReference type="GO" id="GO:0005886">
    <property type="term" value="C:plasma membrane"/>
    <property type="evidence" value="ECO:0007669"/>
    <property type="project" value="UniProtKB-SubCell"/>
</dbReference>
<keyword evidence="6 8" id="KW-1133">Transmembrane helix</keyword>
<dbReference type="InterPro" id="IPR035906">
    <property type="entry name" value="MetI-like_sf"/>
</dbReference>
<reference evidence="10 11" key="1">
    <citation type="submission" date="2016-11" db="EMBL/GenBank/DDBJ databases">
        <title>Draft Genome Sequences of Nine Cyanobacterial Strains from Diverse Habitats.</title>
        <authorList>
            <person name="Zhu T."/>
            <person name="Hou S."/>
            <person name="Lu X."/>
            <person name="Hess W.R."/>
        </authorList>
    </citation>
    <scope>NUCLEOTIDE SEQUENCE [LARGE SCALE GENOMIC DNA]</scope>
    <source>
        <strain evidence="10 11">NIES-593</strain>
    </source>
</reference>
<organism evidence="10 11">
    <name type="scientific">Hydrococcus rivularis NIES-593</name>
    <dbReference type="NCBI Taxonomy" id="1921803"/>
    <lineage>
        <taxon>Bacteria</taxon>
        <taxon>Bacillati</taxon>
        <taxon>Cyanobacteriota</taxon>
        <taxon>Cyanophyceae</taxon>
        <taxon>Pleurocapsales</taxon>
        <taxon>Hydrococcaceae</taxon>
        <taxon>Hydrococcus</taxon>
    </lineage>
</organism>
<dbReference type="GO" id="GO:0055085">
    <property type="term" value="P:transmembrane transport"/>
    <property type="evidence" value="ECO:0007669"/>
    <property type="project" value="InterPro"/>
</dbReference>
<feature type="transmembrane region" description="Helical" evidence="8">
    <location>
        <begin position="223"/>
        <end position="246"/>
    </location>
</feature>
<feature type="transmembrane region" description="Helical" evidence="8">
    <location>
        <begin position="118"/>
        <end position="140"/>
    </location>
</feature>
<dbReference type="EMBL" id="MRCB01000008">
    <property type="protein sequence ID" value="OKH23873.1"/>
    <property type="molecule type" value="Genomic_DNA"/>
</dbReference>
<evidence type="ECO:0000256" key="6">
    <source>
        <dbReference type="ARBA" id="ARBA00022989"/>
    </source>
</evidence>
<keyword evidence="5 8" id="KW-0812">Transmembrane</keyword>
<dbReference type="PANTHER" id="PTHR42929:SF1">
    <property type="entry name" value="INNER MEMBRANE ABC TRANSPORTER PERMEASE PROTEIN YDCU-RELATED"/>
    <property type="match status" value="1"/>
</dbReference>
<evidence type="ECO:0000256" key="8">
    <source>
        <dbReference type="RuleBase" id="RU363032"/>
    </source>
</evidence>
<proteinExistence type="inferred from homology"/>
<dbReference type="PROSITE" id="PS50928">
    <property type="entry name" value="ABC_TM1"/>
    <property type="match status" value="1"/>
</dbReference>
<dbReference type="OrthoDB" id="9807047at2"/>
<evidence type="ECO:0000256" key="4">
    <source>
        <dbReference type="ARBA" id="ARBA00022475"/>
    </source>
</evidence>
<name>A0A1U7HJV2_9CYAN</name>
<evidence type="ECO:0000313" key="10">
    <source>
        <dbReference type="EMBL" id="OKH23873.1"/>
    </source>
</evidence>
<dbReference type="PANTHER" id="PTHR42929">
    <property type="entry name" value="INNER MEMBRANE ABC TRANSPORTER PERMEASE PROTEIN YDCU-RELATED-RELATED"/>
    <property type="match status" value="1"/>
</dbReference>
<evidence type="ECO:0000256" key="3">
    <source>
        <dbReference type="ARBA" id="ARBA00022448"/>
    </source>
</evidence>
<feature type="transmembrane region" description="Helical" evidence="8">
    <location>
        <begin position="160"/>
        <end position="186"/>
    </location>
</feature>
<dbReference type="STRING" id="1921803.NIES593_09280"/>
<evidence type="ECO:0000256" key="1">
    <source>
        <dbReference type="ARBA" id="ARBA00004651"/>
    </source>
</evidence>
<dbReference type="SUPFAM" id="SSF161098">
    <property type="entry name" value="MetI-like"/>
    <property type="match status" value="1"/>
</dbReference>
<dbReference type="Gene3D" id="1.10.3720.10">
    <property type="entry name" value="MetI-like"/>
    <property type="match status" value="1"/>
</dbReference>
<dbReference type="InterPro" id="IPR000515">
    <property type="entry name" value="MetI-like"/>
</dbReference>
<feature type="domain" description="ABC transmembrane type-1" evidence="9">
    <location>
        <begin position="81"/>
        <end position="287"/>
    </location>
</feature>
<evidence type="ECO:0000313" key="11">
    <source>
        <dbReference type="Proteomes" id="UP000186868"/>
    </source>
</evidence>
<gene>
    <name evidence="10" type="ORF">NIES593_09280</name>
</gene>
<dbReference type="AlphaFoldDB" id="A0A1U7HJV2"/>
<evidence type="ECO:0000256" key="5">
    <source>
        <dbReference type="ARBA" id="ARBA00022692"/>
    </source>
</evidence>
<dbReference type="CDD" id="cd06261">
    <property type="entry name" value="TM_PBP2"/>
    <property type="match status" value="1"/>
</dbReference>
<dbReference type="RefSeq" id="WP_073599341.1">
    <property type="nucleotide sequence ID" value="NZ_MRCB01000008.1"/>
</dbReference>
<feature type="transmembrane region" description="Helical" evidence="8">
    <location>
        <begin position="266"/>
        <end position="288"/>
    </location>
</feature>
<protein>
    <submittedName>
        <fullName evidence="10">Spermidine/putrescine ABC transporter permease</fullName>
    </submittedName>
</protein>
<dbReference type="Proteomes" id="UP000186868">
    <property type="component" value="Unassembled WGS sequence"/>
</dbReference>
<keyword evidence="4" id="KW-1003">Cell membrane</keyword>
<evidence type="ECO:0000259" key="9">
    <source>
        <dbReference type="PROSITE" id="PS50928"/>
    </source>
</evidence>
<comment type="subcellular location">
    <subcellularLocation>
        <location evidence="1 8">Cell membrane</location>
        <topology evidence="1 8">Multi-pass membrane protein</topology>
    </subcellularLocation>
</comment>
<evidence type="ECO:0000256" key="2">
    <source>
        <dbReference type="ARBA" id="ARBA00007069"/>
    </source>
</evidence>
<keyword evidence="3 8" id="KW-0813">Transport</keyword>
<keyword evidence="7 8" id="KW-0472">Membrane</keyword>
<comment type="similarity">
    <text evidence="2">Belongs to the binding-protein-dependent transport system permease family. CysTW subfamily.</text>
</comment>
<feature type="transmembrane region" description="Helical" evidence="8">
    <location>
        <begin position="24"/>
        <end position="52"/>
    </location>
</feature>
<accession>A0A1U7HJV2</accession>
<dbReference type="Pfam" id="PF00528">
    <property type="entry name" value="BPD_transp_1"/>
    <property type="match status" value="1"/>
</dbReference>
<keyword evidence="11" id="KW-1185">Reference proteome</keyword>
<sequence>MTIWQQFQTSSTTPTIETRKQTSLLVLLLPATIFLVIFFVLPLLIVLVYSFLDRGTYGGVSWTFTFNNYQRLAGGVYWSVLWRSCWLALLTTAACLLVGYPLAFFIATRPQPWRSVCLLLVIVPFWTNFLVRTYAWMVLLRTEGVINTLLQGLHLIDKPLTLLFTPFAVGIGLIYGYLPFMVLPLYATIERFNFSLIEAAHDLGAGDGRTFWRVILPLTQRGILAGSLLVFIPSVGAFITPDILGGAKTLMIGNLIQNQFLKARDWPFGSTLSILMMAVIMIPILIYLRTSEKEAS</sequence>
<comment type="caution">
    <text evidence="10">The sequence shown here is derived from an EMBL/GenBank/DDBJ whole genome shotgun (WGS) entry which is preliminary data.</text>
</comment>